<feature type="region of interest" description="Disordered" evidence="1">
    <location>
        <begin position="430"/>
        <end position="459"/>
    </location>
</feature>
<feature type="transmembrane region" description="Helical" evidence="2">
    <location>
        <begin position="68"/>
        <end position="86"/>
    </location>
</feature>
<feature type="transmembrane region" description="Helical" evidence="2">
    <location>
        <begin position="106"/>
        <end position="130"/>
    </location>
</feature>
<keyword evidence="4" id="KW-1185">Reference proteome</keyword>
<keyword evidence="2" id="KW-0472">Membrane</keyword>
<accession>A0ABR4NC19</accession>
<feature type="compositionally biased region" description="Basic and acidic residues" evidence="1">
    <location>
        <begin position="1"/>
        <end position="10"/>
    </location>
</feature>
<dbReference type="EMBL" id="JADGIZ020000013">
    <property type="protein sequence ID" value="KAL2917043.1"/>
    <property type="molecule type" value="Genomic_DNA"/>
</dbReference>
<feature type="region of interest" description="Disordered" evidence="1">
    <location>
        <begin position="1"/>
        <end position="28"/>
    </location>
</feature>
<feature type="transmembrane region" description="Helical" evidence="2">
    <location>
        <begin position="36"/>
        <end position="56"/>
    </location>
</feature>
<comment type="caution">
    <text evidence="3">The sequence shown here is derived from an EMBL/GenBank/DDBJ whole genome shotgun (WGS) entry which is preliminary data.</text>
</comment>
<feature type="transmembrane region" description="Helical" evidence="2">
    <location>
        <begin position="142"/>
        <end position="158"/>
    </location>
</feature>
<feature type="transmembrane region" description="Helical" evidence="2">
    <location>
        <begin position="205"/>
        <end position="230"/>
    </location>
</feature>
<feature type="transmembrane region" description="Helical" evidence="2">
    <location>
        <begin position="164"/>
        <end position="193"/>
    </location>
</feature>
<reference evidence="3 4" key="1">
    <citation type="submission" date="2023-09" db="EMBL/GenBank/DDBJ databases">
        <title>Pangenome analysis of Batrachochytrium dendrobatidis and related Chytrids.</title>
        <authorList>
            <person name="Yacoub M.N."/>
            <person name="Stajich J.E."/>
            <person name="James T.Y."/>
        </authorList>
    </citation>
    <scope>NUCLEOTIDE SEQUENCE [LARGE SCALE GENOMIC DNA]</scope>
    <source>
        <strain evidence="3 4">JEL0888</strain>
    </source>
</reference>
<evidence type="ECO:0000256" key="1">
    <source>
        <dbReference type="SAM" id="MobiDB-lite"/>
    </source>
</evidence>
<keyword evidence="2" id="KW-0812">Transmembrane</keyword>
<evidence type="ECO:0000313" key="4">
    <source>
        <dbReference type="Proteomes" id="UP001527925"/>
    </source>
</evidence>
<gene>
    <name evidence="3" type="ORF">HK105_203475</name>
</gene>
<organism evidence="3 4">
    <name type="scientific">Polyrhizophydium stewartii</name>
    <dbReference type="NCBI Taxonomy" id="2732419"/>
    <lineage>
        <taxon>Eukaryota</taxon>
        <taxon>Fungi</taxon>
        <taxon>Fungi incertae sedis</taxon>
        <taxon>Chytridiomycota</taxon>
        <taxon>Chytridiomycota incertae sedis</taxon>
        <taxon>Chytridiomycetes</taxon>
        <taxon>Rhizophydiales</taxon>
        <taxon>Rhizophydiales incertae sedis</taxon>
        <taxon>Polyrhizophydium</taxon>
    </lineage>
</organism>
<sequence>MAEYGTERTRPPTNRTHPGVPDSDVPGGHPGPIDPVRVALAVATAAVLATALAFAVRLTMLPRSSYALVVRLAAWTLLASMVLETVESSEMLAPGSPLSRATSTVLAFNMIVFTLAGIEFLKVLGPFVIALKSGVLLTLQQYIVAISMPLLLGAMIPGGHNDSVPAVCVATAAAVIAGVMDLAQQTFLLNFVLRRLRHESAGFRLAFTALIAASATLLLAGMAFVCMIMTRWPGLAAAPYLCVALCECCSFQAMLLVRRSLLALRSLSPAEKRRRLERLRRGSGRRVAAGPAIAESTADARGHLGDGGDGDCSDVPSPQMPRLPEWREPLYLQRLAEAEHTAAVLRWAELPPNERGQAPEIDSLHLLHPTLTSHPRPRDPVDQVAAAQALAQAQARRSALIAAVAGGYLPGSGLRGAFLGVGSVGGIEAALPSPPPSASPPRSPEMQQREAGTHPDALRHDSDTQALIAMPGRVIPRREPSVRNARWSYNSTSGNAWPVTPPIRFASLSRGTSSRWSAGDLHGQEADSRGQAGFGVLGGFD</sequence>
<feature type="compositionally biased region" description="Gly residues" evidence="1">
    <location>
        <begin position="532"/>
        <end position="541"/>
    </location>
</feature>
<keyword evidence="2" id="KW-1133">Transmembrane helix</keyword>
<protein>
    <submittedName>
        <fullName evidence="3">Uncharacterized protein</fullName>
    </submittedName>
</protein>
<proteinExistence type="predicted"/>
<feature type="compositionally biased region" description="Pro residues" evidence="1">
    <location>
        <begin position="432"/>
        <end position="443"/>
    </location>
</feature>
<name>A0ABR4NC19_9FUNG</name>
<feature type="region of interest" description="Disordered" evidence="1">
    <location>
        <begin position="513"/>
        <end position="541"/>
    </location>
</feature>
<feature type="compositionally biased region" description="Basic and acidic residues" evidence="1">
    <location>
        <begin position="447"/>
        <end position="459"/>
    </location>
</feature>
<evidence type="ECO:0000313" key="3">
    <source>
        <dbReference type="EMBL" id="KAL2917043.1"/>
    </source>
</evidence>
<dbReference type="Proteomes" id="UP001527925">
    <property type="component" value="Unassembled WGS sequence"/>
</dbReference>
<evidence type="ECO:0000256" key="2">
    <source>
        <dbReference type="SAM" id="Phobius"/>
    </source>
</evidence>